<feature type="region of interest" description="Disordered" evidence="1">
    <location>
        <begin position="26"/>
        <end position="47"/>
    </location>
</feature>
<accession>A0A2P2C984</accession>
<feature type="compositionally biased region" description="Polar residues" evidence="1">
    <location>
        <begin position="26"/>
        <end position="35"/>
    </location>
</feature>
<protein>
    <submittedName>
        <fullName evidence="2">Uncharacterized protein</fullName>
    </submittedName>
</protein>
<gene>
    <name evidence="2" type="ORF">NOCA2500029</name>
</gene>
<name>A0A2P2C984_9ZZZZ</name>
<reference evidence="2" key="1">
    <citation type="submission" date="2015-08" db="EMBL/GenBank/DDBJ databases">
        <authorList>
            <person name="Babu N.S."/>
            <person name="Beckwith C.J."/>
            <person name="Beseler K.G."/>
            <person name="Brison A."/>
            <person name="Carone J.V."/>
            <person name="Caskin T.P."/>
            <person name="Diamond M."/>
            <person name="Durham M.E."/>
            <person name="Foxe J.M."/>
            <person name="Go M."/>
            <person name="Henderson B.A."/>
            <person name="Jones I.B."/>
            <person name="McGettigan J.A."/>
            <person name="Micheletti S.J."/>
            <person name="Nasrallah M.E."/>
            <person name="Ortiz D."/>
            <person name="Piller C.R."/>
            <person name="Privatt S.R."/>
            <person name="Schneider S.L."/>
            <person name="Sharp S."/>
            <person name="Smith T.C."/>
            <person name="Stanton J.D."/>
            <person name="Ullery H.E."/>
            <person name="Wilson R.J."/>
            <person name="Serrano M.G."/>
            <person name="Buck G."/>
            <person name="Lee V."/>
            <person name="Wang Y."/>
            <person name="Carvalho R."/>
            <person name="Voegtly L."/>
            <person name="Shi R."/>
            <person name="Duckworth R."/>
            <person name="Johnson A."/>
            <person name="Loviza R."/>
            <person name="Walstead R."/>
            <person name="Shah Z."/>
            <person name="Kiflezghi M."/>
            <person name="Wade K."/>
            <person name="Ball S.L."/>
            <person name="Bradley K.W."/>
            <person name="Asai D.J."/>
            <person name="Bowman C.A."/>
            <person name="Russell D.A."/>
            <person name="Pope W.H."/>
            <person name="Jacobs-Sera D."/>
            <person name="Hendrix R.W."/>
            <person name="Hatfull G.F."/>
        </authorList>
    </citation>
    <scope>NUCLEOTIDE SEQUENCE</scope>
</reference>
<organism evidence="2">
    <name type="scientific">metagenome</name>
    <dbReference type="NCBI Taxonomy" id="256318"/>
    <lineage>
        <taxon>unclassified sequences</taxon>
        <taxon>metagenomes</taxon>
    </lineage>
</organism>
<dbReference type="EMBL" id="CZKA01000046">
    <property type="protein sequence ID" value="CUR58556.1"/>
    <property type="molecule type" value="Genomic_DNA"/>
</dbReference>
<evidence type="ECO:0000256" key="1">
    <source>
        <dbReference type="SAM" id="MobiDB-lite"/>
    </source>
</evidence>
<dbReference type="AlphaFoldDB" id="A0A2P2C984"/>
<sequence>MSSRDEGRCAGRLAGGAVEDTQLLYQPNGKVTTHPRQPADGYGGRVTGDGVSRSVDAALVPMVASLGAWGVEAGHWLPDRAGAPVIWLRTRTLAQSTALQSQVWLVPQVQVTLTRFGVPHDIVWSMRVEVTSTEAEDQLFRE</sequence>
<proteinExistence type="predicted"/>
<evidence type="ECO:0000313" key="2">
    <source>
        <dbReference type="EMBL" id="CUR58556.1"/>
    </source>
</evidence>